<keyword evidence="2" id="KW-0436">Ligase</keyword>
<evidence type="ECO:0000259" key="3">
    <source>
        <dbReference type="Pfam" id="PF00501"/>
    </source>
</evidence>
<comment type="caution">
    <text evidence="4">The sequence shown here is derived from an EMBL/GenBank/DDBJ whole genome shotgun (WGS) entry which is preliminary data.</text>
</comment>
<dbReference type="EMBL" id="ARYM01000005">
    <property type="protein sequence ID" value="KCZ99426.1"/>
    <property type="molecule type" value="Genomic_DNA"/>
</dbReference>
<organism evidence="4 5">
    <name type="scientific">Hyphomonas polymorpha PS728</name>
    <dbReference type="NCBI Taxonomy" id="1280954"/>
    <lineage>
        <taxon>Bacteria</taxon>
        <taxon>Pseudomonadati</taxon>
        <taxon>Pseudomonadota</taxon>
        <taxon>Alphaproteobacteria</taxon>
        <taxon>Hyphomonadales</taxon>
        <taxon>Hyphomonadaceae</taxon>
        <taxon>Hyphomonas</taxon>
    </lineage>
</organism>
<dbReference type="InterPro" id="IPR000873">
    <property type="entry name" value="AMP-dep_synth/lig_dom"/>
</dbReference>
<dbReference type="Pfam" id="PF00501">
    <property type="entry name" value="AMP-binding"/>
    <property type="match status" value="1"/>
</dbReference>
<dbReference type="Gene3D" id="3.30.300.30">
    <property type="match status" value="1"/>
</dbReference>
<evidence type="ECO:0000256" key="2">
    <source>
        <dbReference type="ARBA" id="ARBA00022598"/>
    </source>
</evidence>
<dbReference type="InterPro" id="IPR040097">
    <property type="entry name" value="FAAL/FAAC"/>
</dbReference>
<evidence type="ECO:0000313" key="4">
    <source>
        <dbReference type="EMBL" id="KCZ99426.1"/>
    </source>
</evidence>
<dbReference type="STRING" id="1280954.HPO_05802"/>
<dbReference type="GO" id="GO:0006633">
    <property type="term" value="P:fatty acid biosynthetic process"/>
    <property type="evidence" value="ECO:0007669"/>
    <property type="project" value="TreeGrafter"/>
</dbReference>
<sequence>MDYAATGQSGINFYNSEGLLTRSLSYRELRDRALNMAGRMAARFSRGARIGVLAETSPDFVTAFMACQYAGMVPAPLSLPAAFGGRQTYEWQISNMVRSAGLSALLAPPALHEILLSATANQSIDLFDLSGDNLPPETAQPIPHGPDELSYIQFSSGSTSEPKGIVATQASLSANCRAIIQEGLQVRAGDRAVSWLPLYHDMGLIGFLIAPLYSQLSIDFLSPTDFARRPGTWLKLISANKGTLSYSPSFGYELCVRRHRGEVLDLSSWRAAGIGGDMVRADALDQFSETFAGSGFRRTSFVASYGLAESTLAVSFAPLETGLNTDQVDVTRMQASGRAVPASDLTRDGADRSFVSCGRPLPSTELKIVDEDGAELGFRQIGRILIRSASLAAGYFRADRDLQPLTDESGWLDTGDLGYWLGDEIVVTGRSKDMILSNGRNIWPQDIEWVAQKTGGRLVARSAAFEIREAADASRIILLVECRSQETDLRETLISDIAAAARSVAGAPVSVELVSIKTLPVTSSGKLSRAASRDAYLSGRINQDKAEASTRAAALP</sequence>
<dbReference type="GO" id="GO:0005886">
    <property type="term" value="C:plasma membrane"/>
    <property type="evidence" value="ECO:0007669"/>
    <property type="project" value="TreeGrafter"/>
</dbReference>
<proteinExistence type="inferred from homology"/>
<dbReference type="InterPro" id="IPR020845">
    <property type="entry name" value="AMP-binding_CS"/>
</dbReference>
<gene>
    <name evidence="4" type="ORF">HPO_05802</name>
</gene>
<dbReference type="InterPro" id="IPR042099">
    <property type="entry name" value="ANL_N_sf"/>
</dbReference>
<dbReference type="eggNOG" id="COG0318">
    <property type="taxonomic scope" value="Bacteria"/>
</dbReference>
<reference evidence="4 5" key="1">
    <citation type="journal article" date="2014" name="Antonie Van Leeuwenhoek">
        <title>Hyphomonas beringensis sp. nov. and Hyphomonas chukchiensis sp. nov., isolated from surface seawater of the Bering Sea and Chukchi Sea.</title>
        <authorList>
            <person name="Li C."/>
            <person name="Lai Q."/>
            <person name="Li G."/>
            <person name="Dong C."/>
            <person name="Wang J."/>
            <person name="Liao Y."/>
            <person name="Shao Z."/>
        </authorList>
    </citation>
    <scope>NUCLEOTIDE SEQUENCE [LARGE SCALE GENOMIC DNA]</scope>
    <source>
        <strain evidence="4 5">PS728</strain>
    </source>
</reference>
<accession>A0A062VLF1</accession>
<dbReference type="PANTHER" id="PTHR22754">
    <property type="entry name" value="DISCO-INTERACTING PROTEIN 2 DIP2 -RELATED"/>
    <property type="match status" value="1"/>
</dbReference>
<dbReference type="SUPFAM" id="SSF56801">
    <property type="entry name" value="Acetyl-CoA synthetase-like"/>
    <property type="match status" value="1"/>
</dbReference>
<dbReference type="CDD" id="cd05931">
    <property type="entry name" value="FAAL"/>
    <property type="match status" value="1"/>
</dbReference>
<dbReference type="NCBIfam" id="NF006624">
    <property type="entry name" value="PRK09192.1"/>
    <property type="match status" value="1"/>
</dbReference>
<dbReference type="GO" id="GO:0070566">
    <property type="term" value="F:adenylyltransferase activity"/>
    <property type="evidence" value="ECO:0007669"/>
    <property type="project" value="TreeGrafter"/>
</dbReference>
<dbReference type="PANTHER" id="PTHR22754:SF32">
    <property type="entry name" value="DISCO-INTERACTING PROTEIN 2"/>
    <property type="match status" value="1"/>
</dbReference>
<comment type="similarity">
    <text evidence="1">Belongs to the ATP-dependent AMP-binding enzyme family.</text>
</comment>
<keyword evidence="5" id="KW-1185">Reference proteome</keyword>
<protein>
    <submittedName>
        <fullName evidence="4">Putative AMP binding protein</fullName>
    </submittedName>
</protein>
<dbReference type="PATRIC" id="fig|1280954.3.peg.1183"/>
<dbReference type="Gene3D" id="3.40.50.12780">
    <property type="entry name" value="N-terminal domain of ligase-like"/>
    <property type="match status" value="1"/>
</dbReference>
<dbReference type="InterPro" id="IPR045851">
    <property type="entry name" value="AMP-bd_C_sf"/>
</dbReference>
<dbReference type="GO" id="GO:0016874">
    <property type="term" value="F:ligase activity"/>
    <property type="evidence" value="ECO:0007669"/>
    <property type="project" value="UniProtKB-KW"/>
</dbReference>
<evidence type="ECO:0000256" key="1">
    <source>
        <dbReference type="ARBA" id="ARBA00006432"/>
    </source>
</evidence>
<name>A0A062VLF1_9PROT</name>
<dbReference type="PROSITE" id="PS00455">
    <property type="entry name" value="AMP_BINDING"/>
    <property type="match status" value="1"/>
</dbReference>
<evidence type="ECO:0000313" key="5">
    <source>
        <dbReference type="Proteomes" id="UP000027100"/>
    </source>
</evidence>
<feature type="domain" description="AMP-dependent synthetase/ligase" evidence="3">
    <location>
        <begin position="21"/>
        <end position="396"/>
    </location>
</feature>
<dbReference type="Proteomes" id="UP000027100">
    <property type="component" value="Unassembled WGS sequence"/>
</dbReference>
<dbReference type="AlphaFoldDB" id="A0A062VLF1"/>